<dbReference type="AlphaFoldDB" id="A0A7K1U3W2"/>
<gene>
    <name evidence="4" type="ORF">GO493_12280</name>
</gene>
<keyword evidence="5" id="KW-1185">Reference proteome</keyword>
<sequence>MPKFLLLSLSLFVFNNQLFAQHADLGNGSLKNEIWWINWAGMTVSDGAVKTFTTAGGLTVTIELSAVAGEIPAPYVMNTWNGALLYGYYDFSDVTVIPALRTTLTTNNSRFTLTVTATRNGKPVPYRLIAVDAEACGTGETVSFTTSGGAWQTLEFYRNSTQTVNPSTGCGTQSIDITETYAGSQGLGQLPILATEATGTVTISTRLLRSVQGRSAVAFGIMAPADQGDLPAGYGYAQHQLLYSNQNSCNTDAPLPEVSRISTLFLGATGGDADVQGAADDGADEDALTTFPGYTGNGTYQLTVPVTNTTGKDAWLSGWFDYNRNGSFELNESVIATVPANAATVQLNWNNLPAGLPSGKVTPYAFRFRISSSQAAIQSAVGFAADGEVEDYLVNIKAPCAASLNTLPNVVICAGKQTQLKASGVESYIWLPATGLSATDIPDPIASPAVTTTYTVTGKDAAGCPGSASVTVYVQPTPVLTCRTDTMICTGTSLQLSAVPDIPATITWSPAEAVNDATAENPVTTPMKTTRYVATASTIYGCSSQSAINITVNASPQFRVIPDTPVVCLGQSIDLVGKGGDVYEWYTDNDSLLTAGAVITVAPIRDSLFKVYMRNNTCAVDDTLYVPVKVYNLPVTSVSKSGDIDCAHPEVTLHAKGGIYYTWEMAPGITNFLTPNPVVSPLKTTTYEVTITDMHGCSRLESITVSVDVALSFTRFPIPSAFTPNGDGRNDCFGLKSWGPTSTFEFKIFNRAGFVVFDARTPEDCWDGTRKGQDLPTGTYVYMVRARTICGEVVRRGTVLLTR</sequence>
<dbReference type="Pfam" id="PF18651">
    <property type="entry name" value="CshA_NR2"/>
    <property type="match status" value="1"/>
</dbReference>
<dbReference type="EMBL" id="WRXN01000004">
    <property type="protein sequence ID" value="MVT09041.1"/>
    <property type="molecule type" value="Genomic_DNA"/>
</dbReference>
<feature type="signal peptide" evidence="1">
    <location>
        <begin position="1"/>
        <end position="20"/>
    </location>
</feature>
<reference evidence="4 5" key="1">
    <citation type="submission" date="2019-12" db="EMBL/GenBank/DDBJ databases">
        <title>Chitinophaga sp. strain ysch24 (GDMCC 1.1355), whole genome shotgun sequence.</title>
        <authorList>
            <person name="Zhang X."/>
        </authorList>
    </citation>
    <scope>NUCLEOTIDE SEQUENCE [LARGE SCALE GENOMIC DNA]</scope>
    <source>
        <strain evidence="5">ysch24</strain>
    </source>
</reference>
<evidence type="ECO:0000313" key="5">
    <source>
        <dbReference type="Proteomes" id="UP000461730"/>
    </source>
</evidence>
<dbReference type="Pfam" id="PF20009">
    <property type="entry name" value="GEVED"/>
    <property type="match status" value="1"/>
</dbReference>
<comment type="caution">
    <text evidence="4">The sequence shown here is derived from an EMBL/GenBank/DDBJ whole genome shotgun (WGS) entry which is preliminary data.</text>
</comment>
<feature type="domain" description="GEVED" evidence="3">
    <location>
        <begin position="316"/>
        <end position="395"/>
    </location>
</feature>
<protein>
    <submittedName>
        <fullName evidence="4">T9SS type B sorting domain-containing protein</fullName>
    </submittedName>
</protein>
<keyword evidence="1" id="KW-0732">Signal</keyword>
<evidence type="ECO:0000313" key="4">
    <source>
        <dbReference type="EMBL" id="MVT09041.1"/>
    </source>
</evidence>
<dbReference type="Pfam" id="PF13585">
    <property type="entry name" value="CHU_C"/>
    <property type="match status" value="1"/>
</dbReference>
<evidence type="ECO:0000259" key="3">
    <source>
        <dbReference type="Pfam" id="PF20009"/>
    </source>
</evidence>
<dbReference type="RefSeq" id="WP_157306458.1">
    <property type="nucleotide sequence ID" value="NZ_WRXN01000004.1"/>
</dbReference>
<name>A0A7K1U3W2_9BACT</name>
<proteinExistence type="predicted"/>
<feature type="chain" id="PRO_5029808348" evidence="1">
    <location>
        <begin position="21"/>
        <end position="803"/>
    </location>
</feature>
<accession>A0A7K1U3W2</accession>
<dbReference type="Proteomes" id="UP000461730">
    <property type="component" value="Unassembled WGS sequence"/>
</dbReference>
<dbReference type="InterPro" id="IPR045474">
    <property type="entry name" value="GEVED"/>
</dbReference>
<organism evidence="4 5">
    <name type="scientific">Chitinophaga tropicalis</name>
    <dbReference type="NCBI Taxonomy" id="2683588"/>
    <lineage>
        <taxon>Bacteria</taxon>
        <taxon>Pseudomonadati</taxon>
        <taxon>Bacteroidota</taxon>
        <taxon>Chitinophagia</taxon>
        <taxon>Chitinophagales</taxon>
        <taxon>Chitinophagaceae</taxon>
        <taxon>Chitinophaga</taxon>
    </lineage>
</organism>
<feature type="domain" description="Surface adhesin CshA non-repetitive" evidence="2">
    <location>
        <begin position="32"/>
        <end position="222"/>
    </location>
</feature>
<dbReference type="InterPro" id="IPR040683">
    <property type="entry name" value="CshA_NR2"/>
</dbReference>
<evidence type="ECO:0000259" key="2">
    <source>
        <dbReference type="Pfam" id="PF18651"/>
    </source>
</evidence>
<dbReference type="InterPro" id="IPR026341">
    <property type="entry name" value="T9SS_type_B"/>
</dbReference>
<evidence type="ECO:0000256" key="1">
    <source>
        <dbReference type="SAM" id="SignalP"/>
    </source>
</evidence>
<dbReference type="NCBIfam" id="TIGR04131">
    <property type="entry name" value="Bac_Flav_CTERM"/>
    <property type="match status" value="1"/>
</dbReference>